<gene>
    <name evidence="6" type="ORF">B1A74_03390</name>
</gene>
<keyword evidence="2" id="KW-0645">Protease</keyword>
<evidence type="ECO:0000313" key="7">
    <source>
        <dbReference type="Proteomes" id="UP000189177"/>
    </source>
</evidence>
<keyword evidence="7" id="KW-1185">Reference proteome</keyword>
<keyword evidence="3" id="KW-0732">Signal</keyword>
<name>A0A1V3A0M7_9GAMM</name>
<dbReference type="Proteomes" id="UP000189177">
    <property type="component" value="Unassembled WGS sequence"/>
</dbReference>
<protein>
    <submittedName>
        <fullName evidence="6">Peptidase S10</fullName>
    </submittedName>
</protein>
<dbReference type="Pfam" id="PF00450">
    <property type="entry name" value="Peptidase_S10"/>
    <property type="match status" value="1"/>
</dbReference>
<proteinExistence type="predicted"/>
<dbReference type="RefSeq" id="WP_244269158.1">
    <property type="nucleotide sequence ID" value="NZ_MUZR01000008.1"/>
</dbReference>
<dbReference type="PANTHER" id="PTHR11802">
    <property type="entry name" value="SERINE PROTEASE FAMILY S10 SERINE CARBOXYPEPTIDASE"/>
    <property type="match status" value="1"/>
</dbReference>
<organism evidence="6 7">
    <name type="scientific">Thioalkalivibrio halophilus</name>
    <dbReference type="NCBI Taxonomy" id="252474"/>
    <lineage>
        <taxon>Bacteria</taxon>
        <taxon>Pseudomonadati</taxon>
        <taxon>Pseudomonadota</taxon>
        <taxon>Gammaproteobacteria</taxon>
        <taxon>Chromatiales</taxon>
        <taxon>Ectothiorhodospiraceae</taxon>
        <taxon>Thioalkalivibrio</taxon>
    </lineage>
</organism>
<dbReference type="EMBL" id="MUZR01000008">
    <property type="protein sequence ID" value="OOC10885.1"/>
    <property type="molecule type" value="Genomic_DNA"/>
</dbReference>
<evidence type="ECO:0000313" key="6">
    <source>
        <dbReference type="EMBL" id="OOC10885.1"/>
    </source>
</evidence>
<dbReference type="AlphaFoldDB" id="A0A1V3A0M7"/>
<accession>A0A1V3A0M7</accession>
<reference evidence="6 7" key="1">
    <citation type="submission" date="2017-02" db="EMBL/GenBank/DDBJ databases">
        <title>Genomic diversity within the haloalkaliphilic genus Thioalkalivibrio.</title>
        <authorList>
            <person name="Ahn A.-C."/>
            <person name="Meier-Kolthoff J."/>
            <person name="Overmars L."/>
            <person name="Richter M."/>
            <person name="Woyke T."/>
            <person name="Sorokin D.Y."/>
            <person name="Muyzer G."/>
        </authorList>
    </citation>
    <scope>NUCLEOTIDE SEQUENCE [LARGE SCALE GENOMIC DNA]</scope>
    <source>
        <strain evidence="6 7">HL17</strain>
    </source>
</reference>
<dbReference type="STRING" id="252474.B1A74_03390"/>
<evidence type="ECO:0000256" key="3">
    <source>
        <dbReference type="ARBA" id="ARBA00022729"/>
    </source>
</evidence>
<dbReference type="InterPro" id="IPR029058">
    <property type="entry name" value="AB_hydrolase_fold"/>
</dbReference>
<dbReference type="GO" id="GO:0004185">
    <property type="term" value="F:serine-type carboxypeptidase activity"/>
    <property type="evidence" value="ECO:0007669"/>
    <property type="project" value="InterPro"/>
</dbReference>
<evidence type="ECO:0000256" key="1">
    <source>
        <dbReference type="ARBA" id="ARBA00022645"/>
    </source>
</evidence>
<keyword evidence="4" id="KW-0378">Hydrolase</keyword>
<dbReference type="InterPro" id="IPR001563">
    <property type="entry name" value="Peptidase_S10"/>
</dbReference>
<evidence type="ECO:0000256" key="4">
    <source>
        <dbReference type="ARBA" id="ARBA00022801"/>
    </source>
</evidence>
<dbReference type="PANTHER" id="PTHR11802:SF3">
    <property type="entry name" value="RETINOID-INDUCIBLE SERINE CARBOXYPEPTIDASE"/>
    <property type="match status" value="1"/>
</dbReference>
<evidence type="ECO:0000256" key="2">
    <source>
        <dbReference type="ARBA" id="ARBA00022670"/>
    </source>
</evidence>
<evidence type="ECO:0000256" key="5">
    <source>
        <dbReference type="ARBA" id="ARBA00023180"/>
    </source>
</evidence>
<dbReference type="GO" id="GO:0006508">
    <property type="term" value="P:proteolysis"/>
    <property type="evidence" value="ECO:0007669"/>
    <property type="project" value="UniProtKB-KW"/>
</dbReference>
<keyword evidence="5" id="KW-0325">Glycoprotein</keyword>
<comment type="caution">
    <text evidence="6">The sequence shown here is derived from an EMBL/GenBank/DDBJ whole genome shotgun (WGS) entry which is preliminary data.</text>
</comment>
<dbReference type="SUPFAM" id="SSF53474">
    <property type="entry name" value="alpha/beta-Hydrolases"/>
    <property type="match status" value="1"/>
</dbReference>
<keyword evidence="1" id="KW-0121">Carboxypeptidase</keyword>
<sequence>MRRHGGPGALGLVLLLLAAPAPGEEDNREDLPAVLPEPVTTTHSLETVDGERLEYRATVGYTPLGEDREHPEARVFSVAYTMGDEEADRPVTFLFNGGPGAASAYLNVGGLGPRVLETDERGLSATTPPRLVDNPKTWLAFTDLVFVDPPGTGFSRVMEAGDPEDFFEPEGDLAALEETLERWLDDHGRRGDPVYLGGESYGGYRAGALPARLMRNSGISVSGTVLVSPALDFGMLEGGTGRPLPHALMLPALTASARAHDRLGDDPPSLEQAEAFALGDYLEGLLHPDRIDADWIDEVARFTGIDRDHLRATGGRVTLNMAQRGLLRDEGRLVSLYDGGIDSPDPIPTRTRPRADAILDGLVAPLSTAMLDHLRNTLDWSHGHQYRLLSREVFGAWDWDSSQRTGPASAMDDLATALALDPRFRIFSVHGEADLITPYFATEWLLGQIAHAADPGDDERIVTGRYPGGHMLYMRADTNAELFDDARRFYTGHAADEDGAAADPD</sequence>
<dbReference type="Gene3D" id="3.40.50.1820">
    <property type="entry name" value="alpha/beta hydrolase"/>
    <property type="match status" value="1"/>
</dbReference>